<keyword evidence="2" id="KW-1185">Reference proteome</keyword>
<accession>A0A151XJ29</accession>
<proteinExistence type="predicted"/>
<dbReference type="EMBL" id="KQ982080">
    <property type="protein sequence ID" value="KYQ60423.1"/>
    <property type="molecule type" value="Genomic_DNA"/>
</dbReference>
<dbReference type="Proteomes" id="UP000075809">
    <property type="component" value="Unassembled WGS sequence"/>
</dbReference>
<gene>
    <name evidence="1" type="ORF">ALC60_00831</name>
</gene>
<evidence type="ECO:0000313" key="1">
    <source>
        <dbReference type="EMBL" id="KYQ60423.1"/>
    </source>
</evidence>
<protein>
    <submittedName>
        <fullName evidence="1">Uncharacterized protein</fullName>
    </submittedName>
</protein>
<sequence>MLIAPENETVSPPINEIDYYSQIVHIESCVLRATWRGRQEDKCSPTRNQPSEHARAEKCAARLSPFAGQRFFGDRSGVQLSAFVFAAIKVRSPPRSRPLIGPEVT</sequence>
<dbReference type="AlphaFoldDB" id="A0A151XJ29"/>
<organism evidence="1 2">
    <name type="scientific">Mycetomoellerius zeteki</name>
    <dbReference type="NCBI Taxonomy" id="64791"/>
    <lineage>
        <taxon>Eukaryota</taxon>
        <taxon>Metazoa</taxon>
        <taxon>Ecdysozoa</taxon>
        <taxon>Arthropoda</taxon>
        <taxon>Hexapoda</taxon>
        <taxon>Insecta</taxon>
        <taxon>Pterygota</taxon>
        <taxon>Neoptera</taxon>
        <taxon>Endopterygota</taxon>
        <taxon>Hymenoptera</taxon>
        <taxon>Apocrita</taxon>
        <taxon>Aculeata</taxon>
        <taxon>Formicoidea</taxon>
        <taxon>Formicidae</taxon>
        <taxon>Myrmicinae</taxon>
        <taxon>Mycetomoellerius</taxon>
    </lineage>
</organism>
<name>A0A151XJ29_9HYME</name>
<reference evidence="1 2" key="1">
    <citation type="submission" date="2015-09" db="EMBL/GenBank/DDBJ databases">
        <title>Trachymyrmex zeteki WGS genome.</title>
        <authorList>
            <person name="Nygaard S."/>
            <person name="Hu H."/>
            <person name="Boomsma J."/>
            <person name="Zhang G."/>
        </authorList>
    </citation>
    <scope>NUCLEOTIDE SEQUENCE [LARGE SCALE GENOMIC DNA]</scope>
    <source>
        <strain evidence="1">Tzet28-1</strain>
        <tissue evidence="1">Whole body</tissue>
    </source>
</reference>
<evidence type="ECO:0000313" key="2">
    <source>
        <dbReference type="Proteomes" id="UP000075809"/>
    </source>
</evidence>